<proteinExistence type="inferred from homology"/>
<dbReference type="EC" id="5.2.1.8" evidence="4"/>
<feature type="domain" description="PPIase FKBP-type" evidence="5">
    <location>
        <begin position="90"/>
        <end position="177"/>
    </location>
</feature>
<gene>
    <name evidence="6" type="primary">gldI</name>
    <name evidence="6" type="ORF">LU635_15935</name>
</gene>
<evidence type="ECO:0000256" key="2">
    <source>
        <dbReference type="ARBA" id="ARBA00023110"/>
    </source>
</evidence>
<dbReference type="GO" id="GO:0003755">
    <property type="term" value="F:peptidyl-prolyl cis-trans isomerase activity"/>
    <property type="evidence" value="ECO:0007669"/>
    <property type="project" value="UniProtKB-UniRule"/>
</dbReference>
<organism evidence="6 7">
    <name type="scientific">Christiangramia crocea</name>
    <dbReference type="NCBI Taxonomy" id="2904124"/>
    <lineage>
        <taxon>Bacteria</taxon>
        <taxon>Pseudomonadati</taxon>
        <taxon>Bacteroidota</taxon>
        <taxon>Flavobacteriia</taxon>
        <taxon>Flavobacteriales</taxon>
        <taxon>Flavobacteriaceae</taxon>
        <taxon>Christiangramia</taxon>
    </lineage>
</organism>
<dbReference type="PROSITE" id="PS50059">
    <property type="entry name" value="FKBP_PPIASE"/>
    <property type="match status" value="1"/>
</dbReference>
<evidence type="ECO:0000256" key="3">
    <source>
        <dbReference type="PROSITE-ProRule" id="PRU00277"/>
    </source>
</evidence>
<dbReference type="AlphaFoldDB" id="A0A9X2A8P7"/>
<dbReference type="RefSeq" id="WP_240100513.1">
    <property type="nucleotide sequence ID" value="NZ_JAJSON010000027.1"/>
</dbReference>
<comment type="similarity">
    <text evidence="4">Belongs to the FKBP-type PPIase family.</text>
</comment>
<keyword evidence="3 4" id="KW-0413">Isomerase</keyword>
<dbReference type="EMBL" id="JAJSON010000027">
    <property type="protein sequence ID" value="MCG9973141.1"/>
    <property type="molecule type" value="Genomic_DNA"/>
</dbReference>
<protein>
    <recommendedName>
        <fullName evidence="4">Peptidyl-prolyl cis-trans isomerase</fullName>
        <ecNumber evidence="4">5.2.1.8</ecNumber>
    </recommendedName>
</protein>
<keyword evidence="2 3" id="KW-0697">Rotamase</keyword>
<evidence type="ECO:0000259" key="5">
    <source>
        <dbReference type="PROSITE" id="PS50059"/>
    </source>
</evidence>
<name>A0A9X2A8P7_9FLAO</name>
<accession>A0A9X2A8P7</accession>
<evidence type="ECO:0000313" key="6">
    <source>
        <dbReference type="EMBL" id="MCG9973141.1"/>
    </source>
</evidence>
<dbReference type="SUPFAM" id="SSF54534">
    <property type="entry name" value="FKBP-like"/>
    <property type="match status" value="1"/>
</dbReference>
<dbReference type="Gene3D" id="3.10.50.40">
    <property type="match status" value="1"/>
</dbReference>
<keyword evidence="7" id="KW-1185">Reference proteome</keyword>
<dbReference type="Proteomes" id="UP001139344">
    <property type="component" value="Unassembled WGS sequence"/>
</dbReference>
<dbReference type="Pfam" id="PF00254">
    <property type="entry name" value="FKBP_C"/>
    <property type="match status" value="1"/>
</dbReference>
<comment type="catalytic activity">
    <reaction evidence="1 3 4">
        <text>[protein]-peptidylproline (omega=180) = [protein]-peptidylproline (omega=0)</text>
        <dbReference type="Rhea" id="RHEA:16237"/>
        <dbReference type="Rhea" id="RHEA-COMP:10747"/>
        <dbReference type="Rhea" id="RHEA-COMP:10748"/>
        <dbReference type="ChEBI" id="CHEBI:83833"/>
        <dbReference type="ChEBI" id="CHEBI:83834"/>
        <dbReference type="EC" id="5.2.1.8"/>
    </reaction>
</comment>
<dbReference type="InterPro" id="IPR001179">
    <property type="entry name" value="PPIase_FKBP_dom"/>
</dbReference>
<evidence type="ECO:0000313" key="7">
    <source>
        <dbReference type="Proteomes" id="UP001139344"/>
    </source>
</evidence>
<dbReference type="PROSITE" id="PS51257">
    <property type="entry name" value="PROKAR_LIPOPROTEIN"/>
    <property type="match status" value="1"/>
</dbReference>
<dbReference type="NCBIfam" id="TIGR03516">
    <property type="entry name" value="ppisom_GldI"/>
    <property type="match status" value="1"/>
</dbReference>
<evidence type="ECO:0000256" key="1">
    <source>
        <dbReference type="ARBA" id="ARBA00000971"/>
    </source>
</evidence>
<comment type="caution">
    <text evidence="6">The sequence shown here is derived from an EMBL/GenBank/DDBJ whole genome shotgun (WGS) entry which is preliminary data.</text>
</comment>
<sequence>MKIIATIVLFLFFSACKSPEARYPVSQNSGSYIDESVERNREMIAEEEDYIKQVMGKNPDTEYLTSADGFWYYYNEKSTDTTNIETPEFGDVVVFDYSISTIEGEPIYGEGEKPTREYAIDREKLFTGLRQGLKLMKEGETVTFLFPSHKAFGYYGDKEKIGSNVPIIAKVTLHNIKEEQTNNETNNQE</sequence>
<reference evidence="6" key="1">
    <citation type="submission" date="2021-12" db="EMBL/GenBank/DDBJ databases">
        <title>Description of Gramella crocea sp. nov., a new bacterium isolated from activated sludge.</title>
        <authorList>
            <person name="Zhang X."/>
        </authorList>
    </citation>
    <scope>NUCLEOTIDE SEQUENCE</scope>
    <source>
        <strain evidence="6">YB25</strain>
    </source>
</reference>
<evidence type="ECO:0000256" key="4">
    <source>
        <dbReference type="RuleBase" id="RU003915"/>
    </source>
</evidence>
<dbReference type="InterPro" id="IPR046357">
    <property type="entry name" value="PPIase_dom_sf"/>
</dbReference>
<dbReference type="InterPro" id="IPR019869">
    <property type="entry name" value="Motility-assoc_PPIase_GldI"/>
</dbReference>